<dbReference type="EMBL" id="JAAKGU010000001">
    <property type="protein sequence ID" value="NGM81250.1"/>
    <property type="molecule type" value="Genomic_DNA"/>
</dbReference>
<reference evidence="1 2" key="1">
    <citation type="submission" date="2020-02" db="EMBL/GenBank/DDBJ databases">
        <authorList>
            <person name="Gao J."/>
            <person name="Sun J."/>
        </authorList>
    </citation>
    <scope>NUCLEOTIDE SEQUENCE [LARGE SCALE GENOMIC DNA]</scope>
    <source>
        <strain evidence="1 2">7124</strain>
    </source>
</reference>
<proteinExistence type="predicted"/>
<protein>
    <submittedName>
        <fullName evidence="1">Uncharacterized protein</fullName>
    </submittedName>
</protein>
<keyword evidence="2" id="KW-1185">Reference proteome</keyword>
<accession>A0A6M1PDA4</accession>
<organism evidence="1 2">
    <name type="scientific">Paenibacillus apii</name>
    <dbReference type="NCBI Taxonomy" id="1850370"/>
    <lineage>
        <taxon>Bacteria</taxon>
        <taxon>Bacillati</taxon>
        <taxon>Bacillota</taxon>
        <taxon>Bacilli</taxon>
        <taxon>Bacillales</taxon>
        <taxon>Paenibacillaceae</taxon>
        <taxon>Paenibacillus</taxon>
    </lineage>
</organism>
<evidence type="ECO:0000313" key="2">
    <source>
        <dbReference type="Proteomes" id="UP000480151"/>
    </source>
</evidence>
<sequence>MNIRKPVRRVSKHHEKFTNNAFLLYNGGREDYEDPADYIDIRTVLKGRVIA</sequence>
<comment type="caution">
    <text evidence="1">The sequence shown here is derived from an EMBL/GenBank/DDBJ whole genome shotgun (WGS) entry which is preliminary data.</text>
</comment>
<dbReference type="AlphaFoldDB" id="A0A6M1PDA4"/>
<gene>
    <name evidence="1" type="ORF">G5B47_02355</name>
</gene>
<evidence type="ECO:0000313" key="1">
    <source>
        <dbReference type="EMBL" id="NGM81250.1"/>
    </source>
</evidence>
<name>A0A6M1PDA4_9BACL</name>
<dbReference type="Proteomes" id="UP000480151">
    <property type="component" value="Unassembled WGS sequence"/>
</dbReference>
<dbReference type="RefSeq" id="WP_165093884.1">
    <property type="nucleotide sequence ID" value="NZ_JAAKGU010000001.1"/>
</dbReference>